<dbReference type="Pfam" id="PF06230">
    <property type="entry name" value="LpxI_C"/>
    <property type="match status" value="1"/>
</dbReference>
<comment type="caution">
    <text evidence="3">The sequence shown here is derived from an EMBL/GenBank/DDBJ whole genome shotgun (WGS) entry which is preliminary data.</text>
</comment>
<evidence type="ECO:0000313" key="3">
    <source>
        <dbReference type="EMBL" id="HHS29888.1"/>
    </source>
</evidence>
<feature type="domain" description="LpxI N-terminal" evidence="2">
    <location>
        <begin position="4"/>
        <end position="132"/>
    </location>
</feature>
<protein>
    <submittedName>
        <fullName evidence="3">LpxI family protein</fullName>
    </submittedName>
</protein>
<dbReference type="Pfam" id="PF17930">
    <property type="entry name" value="LpxI_N"/>
    <property type="match status" value="1"/>
</dbReference>
<sequence>MPEKIGLIAGKGRFPLLFADAARRRGLEVVAVAHRHETDPAIESLAHQCRWIYVGQVGKIIRAFQEAHVTRAVMAGGVSRGRLFRDFRPDFRALAIVRRAGAGHDDRILRGLAAELEAEGITIVSPLLYLDELLATVGQLSRRRPTAAELEDITYGFTIAKQVGRLDLGQCVVVRRQVVAALEAIEGTDDTIRRGGRLAGAGAVVVKVSKPGQDLRFDLPSVGKNTIEVMREVNAGVLAIEAGKTLIFDRQEMVALADRAGIAVWGVEAADDCSRRL</sequence>
<evidence type="ECO:0000259" key="2">
    <source>
        <dbReference type="Pfam" id="PF17930"/>
    </source>
</evidence>
<gene>
    <name evidence="3" type="ORF">ENV52_09345</name>
</gene>
<proteinExistence type="predicted"/>
<dbReference type="PANTHER" id="PTHR39962:SF1">
    <property type="entry name" value="LPXI FAMILY PROTEIN"/>
    <property type="match status" value="1"/>
</dbReference>
<reference evidence="3" key="1">
    <citation type="journal article" date="2020" name="mSystems">
        <title>Genome- and Community-Level Interaction Insights into Carbon Utilization and Element Cycling Functions of Hydrothermarchaeota in Hydrothermal Sediment.</title>
        <authorList>
            <person name="Zhou Z."/>
            <person name="Liu Y."/>
            <person name="Xu W."/>
            <person name="Pan J."/>
            <person name="Luo Z.H."/>
            <person name="Li M."/>
        </authorList>
    </citation>
    <scope>NUCLEOTIDE SEQUENCE [LARGE SCALE GENOMIC DNA]</scope>
    <source>
        <strain evidence="3">SpSt-767</strain>
    </source>
</reference>
<feature type="domain" description="LpxI C-terminal" evidence="1">
    <location>
        <begin position="138"/>
        <end position="265"/>
    </location>
</feature>
<dbReference type="Gene3D" id="3.40.50.20">
    <property type="match status" value="1"/>
</dbReference>
<dbReference type="InterPro" id="IPR010415">
    <property type="entry name" value="LpxI_C"/>
</dbReference>
<dbReference type="Gene3D" id="3.40.140.80">
    <property type="match status" value="1"/>
</dbReference>
<dbReference type="EMBL" id="DTGR01000149">
    <property type="protein sequence ID" value="HHS29888.1"/>
    <property type="molecule type" value="Genomic_DNA"/>
</dbReference>
<name>A0A7V6DQ33_9BACT</name>
<accession>A0A7V6DQ33</accession>
<dbReference type="InterPro" id="IPR053174">
    <property type="entry name" value="LpxI"/>
</dbReference>
<dbReference type="PANTHER" id="PTHR39962">
    <property type="entry name" value="BLL4848 PROTEIN"/>
    <property type="match status" value="1"/>
</dbReference>
<dbReference type="AlphaFoldDB" id="A0A7V6DQ33"/>
<evidence type="ECO:0000259" key="1">
    <source>
        <dbReference type="Pfam" id="PF06230"/>
    </source>
</evidence>
<dbReference type="InterPro" id="IPR043167">
    <property type="entry name" value="LpxI_C_sf"/>
</dbReference>
<organism evidence="3">
    <name type="scientific">Desulfobacca acetoxidans</name>
    <dbReference type="NCBI Taxonomy" id="60893"/>
    <lineage>
        <taxon>Bacteria</taxon>
        <taxon>Pseudomonadati</taxon>
        <taxon>Thermodesulfobacteriota</taxon>
        <taxon>Desulfobaccia</taxon>
        <taxon>Desulfobaccales</taxon>
        <taxon>Desulfobaccaceae</taxon>
        <taxon>Desulfobacca</taxon>
    </lineage>
</organism>
<dbReference type="InterPro" id="IPR041255">
    <property type="entry name" value="LpxI_N"/>
</dbReference>